<organism evidence="4 5">
    <name type="scientific">Apiospora arundinis</name>
    <dbReference type="NCBI Taxonomy" id="335852"/>
    <lineage>
        <taxon>Eukaryota</taxon>
        <taxon>Fungi</taxon>
        <taxon>Dikarya</taxon>
        <taxon>Ascomycota</taxon>
        <taxon>Pezizomycotina</taxon>
        <taxon>Sordariomycetes</taxon>
        <taxon>Xylariomycetidae</taxon>
        <taxon>Amphisphaeriales</taxon>
        <taxon>Apiosporaceae</taxon>
        <taxon>Apiospora</taxon>
    </lineage>
</organism>
<dbReference type="PANTHER" id="PTHR30383:SF31">
    <property type="entry name" value="SGNH HYDROLASE-TYPE ESTERASE DOMAIN-CONTAINING PROTEIN-RELATED"/>
    <property type="match status" value="1"/>
</dbReference>
<feature type="compositionally biased region" description="Polar residues" evidence="2">
    <location>
        <begin position="262"/>
        <end position="276"/>
    </location>
</feature>
<dbReference type="PANTHER" id="PTHR30383">
    <property type="entry name" value="THIOESTERASE 1/PROTEASE 1/LYSOPHOSPHOLIPASE L1"/>
    <property type="match status" value="1"/>
</dbReference>
<reference evidence="4 5" key="1">
    <citation type="journal article" date="2024" name="IMA Fungus">
        <title>Apiospora arundinis, a panoply of carbohydrate-active enzymes and secondary metabolites.</title>
        <authorList>
            <person name="Sorensen T."/>
            <person name="Petersen C."/>
            <person name="Muurmann A.T."/>
            <person name="Christiansen J.V."/>
            <person name="Brundto M.L."/>
            <person name="Overgaard C.K."/>
            <person name="Boysen A.T."/>
            <person name="Wollenberg R.D."/>
            <person name="Larsen T.O."/>
            <person name="Sorensen J.L."/>
            <person name="Nielsen K.L."/>
            <person name="Sondergaard T.E."/>
        </authorList>
    </citation>
    <scope>NUCLEOTIDE SEQUENCE [LARGE SCALE GENOMIC DNA]</scope>
    <source>
        <strain evidence="4 5">AAU 773</strain>
    </source>
</reference>
<accession>A0ABR2IH04</accession>
<keyword evidence="1" id="KW-0732">Signal</keyword>
<proteinExistence type="predicted"/>
<dbReference type="SUPFAM" id="SSF69318">
    <property type="entry name" value="Integrin alpha N-terminal domain"/>
    <property type="match status" value="1"/>
</dbReference>
<dbReference type="Gene3D" id="3.40.50.1110">
    <property type="entry name" value="SGNH hydrolase"/>
    <property type="match status" value="1"/>
</dbReference>
<dbReference type="InterPro" id="IPR013517">
    <property type="entry name" value="FG-GAP"/>
</dbReference>
<dbReference type="CDD" id="cd01833">
    <property type="entry name" value="XynB_like"/>
    <property type="match status" value="1"/>
</dbReference>
<dbReference type="InterPro" id="IPR036514">
    <property type="entry name" value="SGNH_hydro_sf"/>
</dbReference>
<evidence type="ECO:0000259" key="3">
    <source>
        <dbReference type="Pfam" id="PF13472"/>
    </source>
</evidence>
<dbReference type="InterPro" id="IPR028994">
    <property type="entry name" value="Integrin_alpha_N"/>
</dbReference>
<dbReference type="Pfam" id="PF13517">
    <property type="entry name" value="FG-GAP_3"/>
    <property type="match status" value="1"/>
</dbReference>
<sequence>MRAIDVLLGPYGLGLIICFLPIIFANPVPQTQTQVHGQLVTRQVTPKDFYLRLMPLGASITYGKPGDEESEGRGYRKFLRDKLRSRGWKVNMVGSQKYGNMADNDVEGWPGYTIDQVKEKAEFAVPIYKPNLILINAGTNDALQNRDLQDAGLRMEQLVLSCFADSPDAVVILSTLLPNLNTPDAVSVINRQYRDLVGKMVMEGYKIHLADMDDGFIGTDLIRPAPDGTHPNIVGQSRMAAVWHLAIEQVEEKEGWLKPPSSDVSFQDDAQNNNNQCEKKYDSGSLDPRSGQPALRGTSPEIKSDGRYVHKSTPRGKIMGGNFDKDHHPVVYSAQLVNVYGVDRGGERDELIVVSGDSKTVNVYVNYPGLQWNVIQAKIDTFCINRGIRWGDVNNDGLDDFICIDPSGNISPATDVGKFKEVPAGYSQKDVRLGDIDGDGRLDYCVINSDGSVNCWRNGGTLHDRAEYWQDLGTVFTPPQPIDDIASMRFVDINGDFRSDILWVDETGRVRTWINQRGTDKSMTPYWDDVGVTHGGMGENVGGRQNIGFGRMYSGLPSYLRYIVDCKRVCEIEVRAWENLGGGGKYQKGDGAVFGDMTNTALSTGNDDYVWISPEGGVAIFPNVNTPPSTAGYPDWGVVHVALQTGMDRKALHIGDWNGDGFADVIGVDKKTGSLTVWLTSWRDGKFSFSQHTSTTQYCTQGWGVGRLDIGAHFKDLTGSGCVDYLCMEPNGRTTAWLNDCKQGLFDLRDVGQIKFAEKQTDRANLRFADVNGDGMADYLWVDKFNGDTTVWINGGERPEVERSNLGGSVFLWHAQGAVYHGSARGTNLHFANLGGIGRADMIEVDPNTAQGKVWFNSCPGGSGGDDNGITPRDPQLPSFTPTPVCPVSLCYMHVEFSTFCQPDEMADDFLDPELCDTGGLEGSESSLNDFVNSTSSQEPHDFQILAKRPPYFNIDLLPWGIAYNFLQWYRRYPGVSHLGTPSRGQPATPSAAYQPRREGCESTHIEWLDVSTLSRRDLIDNYDTEHNPDKQMLRDLGVGYISGYLPDGSKTAAPPVPFEDFDHYWNQPTLPEDLPRRGGSKCIRSPGQYLADQLGSHGNRAALIYCQRDLNRMKGNIFNLPYSKQRGAGQNPMSEDGFNQLLTASLRDLSAQNRLLTMLGEVIGVWRYVNEPITRGLALNNTFNMIEAARTISRELPALGSVGPITEQFIPIWYRVAVRRSIEWMEIHLDRVIEEYTTAMNSGLAPPDALHVLAVIRSLRADLVYIQSPLEEPPRLATRASGFLARLMDASSISPRL</sequence>
<keyword evidence="5" id="KW-1185">Reference proteome</keyword>
<evidence type="ECO:0000256" key="2">
    <source>
        <dbReference type="SAM" id="MobiDB-lite"/>
    </source>
</evidence>
<gene>
    <name evidence="4" type="ORF">PGQ11_009064</name>
</gene>
<dbReference type="Proteomes" id="UP001390339">
    <property type="component" value="Unassembled WGS sequence"/>
</dbReference>
<name>A0ABR2IH04_9PEZI</name>
<evidence type="ECO:0000313" key="5">
    <source>
        <dbReference type="Proteomes" id="UP001390339"/>
    </source>
</evidence>
<comment type="caution">
    <text evidence="4">The sequence shown here is derived from an EMBL/GenBank/DDBJ whole genome shotgun (WGS) entry which is preliminary data.</text>
</comment>
<dbReference type="SUPFAM" id="SSF52266">
    <property type="entry name" value="SGNH hydrolase"/>
    <property type="match status" value="1"/>
</dbReference>
<feature type="region of interest" description="Disordered" evidence="2">
    <location>
        <begin position="257"/>
        <end position="322"/>
    </location>
</feature>
<dbReference type="InterPro" id="IPR051532">
    <property type="entry name" value="Ester_Hydrolysis_Enzymes"/>
</dbReference>
<evidence type="ECO:0000313" key="4">
    <source>
        <dbReference type="EMBL" id="KAK8862829.1"/>
    </source>
</evidence>
<dbReference type="Pfam" id="PF13472">
    <property type="entry name" value="Lipase_GDSL_2"/>
    <property type="match status" value="1"/>
</dbReference>
<dbReference type="InterPro" id="IPR013830">
    <property type="entry name" value="SGNH_hydro"/>
</dbReference>
<protein>
    <submittedName>
        <fullName evidence="4">Acetylxylan esterase</fullName>
    </submittedName>
</protein>
<dbReference type="EMBL" id="JAPCWZ010000005">
    <property type="protein sequence ID" value="KAK8862829.1"/>
    <property type="molecule type" value="Genomic_DNA"/>
</dbReference>
<feature type="domain" description="SGNH hydrolase-type esterase" evidence="3">
    <location>
        <begin position="56"/>
        <end position="236"/>
    </location>
</feature>
<evidence type="ECO:0000256" key="1">
    <source>
        <dbReference type="ARBA" id="ARBA00022729"/>
    </source>
</evidence>